<gene>
    <name evidence="8" type="ORF">LDAN0321_LOCUS5379</name>
</gene>
<dbReference type="Gene3D" id="3.30.1600.10">
    <property type="entry name" value="SIR2/SIRT2 'Small Domain"/>
    <property type="match status" value="1"/>
</dbReference>
<evidence type="ECO:0000256" key="2">
    <source>
        <dbReference type="ARBA" id="ARBA00022679"/>
    </source>
</evidence>
<feature type="binding site" evidence="6">
    <location>
        <position position="214"/>
    </location>
    <ligand>
        <name>Zn(2+)</name>
        <dbReference type="ChEBI" id="CHEBI:29105"/>
    </ligand>
</feature>
<accession>A0A7S2NXI8</accession>
<dbReference type="InterPro" id="IPR026591">
    <property type="entry name" value="Sirtuin_cat_small_dom_sf"/>
</dbReference>
<dbReference type="InterPro" id="IPR026590">
    <property type="entry name" value="Ssirtuin_cat_dom"/>
</dbReference>
<feature type="binding site" evidence="6">
    <location>
        <position position="172"/>
    </location>
    <ligand>
        <name>Zn(2+)</name>
        <dbReference type="ChEBI" id="CHEBI:29105"/>
    </ligand>
</feature>
<sequence length="346" mass="38346">MFRRMNVSIFLMSIGLFSKDMPKDLAGIARFIQSSKCKNIAFLTGAGVSVASGIPDFRSPGGMYDTLRPELLTATREQQEVMRRDPTAVVERTMFLQNQFPYLEVRRPFIIGTRDHAWKATLAHHFASLLHTKTGKLTRVYTQNIDGLYLQCMTLPEDKIIPVHGTISKITCENCGEDGDFDEFCDEVKLSIKDIYGIDETAPRQSTHILCKACGLSTVKPATVMFGGSLPSEFFHCAENDLPSLDLLIIAGTSLVVSPANSLAYSVPPTTIRLIVNNEPVGEALGIDYSKGATRDIFAQGDCEHVFLDLMCLLGWESELASLCDRIPDTSSLLVQKRLKELSQRN</sequence>
<dbReference type="GO" id="GO:0005634">
    <property type="term" value="C:nucleus"/>
    <property type="evidence" value="ECO:0007669"/>
    <property type="project" value="TreeGrafter"/>
</dbReference>
<feature type="active site" description="Proton acceptor" evidence="6">
    <location>
        <position position="164"/>
    </location>
</feature>
<comment type="cofactor">
    <cofactor evidence="1">
        <name>Zn(2+)</name>
        <dbReference type="ChEBI" id="CHEBI:29105"/>
    </cofactor>
</comment>
<evidence type="ECO:0000256" key="1">
    <source>
        <dbReference type="ARBA" id="ARBA00001947"/>
    </source>
</evidence>
<dbReference type="InterPro" id="IPR050134">
    <property type="entry name" value="NAD-dep_sirtuin_deacylases"/>
</dbReference>
<dbReference type="AlphaFoldDB" id="A0A7S2NXI8"/>
<dbReference type="GO" id="GO:0046872">
    <property type="term" value="F:metal ion binding"/>
    <property type="evidence" value="ECO:0007669"/>
    <property type="project" value="UniProtKB-KW"/>
</dbReference>
<dbReference type="PANTHER" id="PTHR11085">
    <property type="entry name" value="NAD-DEPENDENT PROTEIN DEACYLASE SIRTUIN-5, MITOCHONDRIAL-RELATED"/>
    <property type="match status" value="1"/>
</dbReference>
<dbReference type="InterPro" id="IPR029035">
    <property type="entry name" value="DHS-like_NAD/FAD-binding_dom"/>
</dbReference>
<protein>
    <recommendedName>
        <fullName evidence="7">Deacetylase sirtuin-type domain-containing protein</fullName>
    </recommendedName>
</protein>
<evidence type="ECO:0000313" key="8">
    <source>
        <dbReference type="EMBL" id="CAD9566264.1"/>
    </source>
</evidence>
<keyword evidence="2" id="KW-0808">Transferase</keyword>
<evidence type="ECO:0000256" key="3">
    <source>
        <dbReference type="ARBA" id="ARBA00022723"/>
    </source>
</evidence>
<dbReference type="SUPFAM" id="SSF52467">
    <property type="entry name" value="DHS-like NAD/FAD-binding domain"/>
    <property type="match status" value="1"/>
</dbReference>
<dbReference type="PANTHER" id="PTHR11085:SF6">
    <property type="entry name" value="NAD-DEPENDENT PROTEIN DEACETYLASE SIRTUIN-2"/>
    <property type="match status" value="1"/>
</dbReference>
<dbReference type="EMBL" id="HBGY01008545">
    <property type="protein sequence ID" value="CAD9566264.1"/>
    <property type="molecule type" value="Transcribed_RNA"/>
</dbReference>
<proteinExistence type="predicted"/>
<evidence type="ECO:0000259" key="7">
    <source>
        <dbReference type="PROSITE" id="PS50305"/>
    </source>
</evidence>
<evidence type="ECO:0000256" key="5">
    <source>
        <dbReference type="ARBA" id="ARBA00023027"/>
    </source>
</evidence>
<dbReference type="Gene3D" id="3.40.50.1220">
    <property type="entry name" value="TPP-binding domain"/>
    <property type="match status" value="1"/>
</dbReference>
<dbReference type="GO" id="GO:0017136">
    <property type="term" value="F:histone deacetylase activity, NAD-dependent"/>
    <property type="evidence" value="ECO:0007669"/>
    <property type="project" value="TreeGrafter"/>
</dbReference>
<dbReference type="InterPro" id="IPR003000">
    <property type="entry name" value="Sirtuin"/>
</dbReference>
<feature type="binding site" evidence="6">
    <location>
        <position position="211"/>
    </location>
    <ligand>
        <name>Zn(2+)</name>
        <dbReference type="ChEBI" id="CHEBI:29105"/>
    </ligand>
</feature>
<organism evidence="8">
    <name type="scientific">Leptocylindrus danicus</name>
    <dbReference type="NCBI Taxonomy" id="163516"/>
    <lineage>
        <taxon>Eukaryota</taxon>
        <taxon>Sar</taxon>
        <taxon>Stramenopiles</taxon>
        <taxon>Ochrophyta</taxon>
        <taxon>Bacillariophyta</taxon>
        <taxon>Coscinodiscophyceae</taxon>
        <taxon>Chaetocerotophycidae</taxon>
        <taxon>Leptocylindrales</taxon>
        <taxon>Leptocylindraceae</taxon>
        <taxon>Leptocylindrus</taxon>
    </lineage>
</organism>
<name>A0A7S2NXI8_9STRA</name>
<keyword evidence="4 6" id="KW-0862">Zinc</keyword>
<dbReference type="GO" id="GO:0070403">
    <property type="term" value="F:NAD+ binding"/>
    <property type="evidence" value="ECO:0007669"/>
    <property type="project" value="InterPro"/>
</dbReference>
<evidence type="ECO:0000256" key="4">
    <source>
        <dbReference type="ARBA" id="ARBA00022833"/>
    </source>
</evidence>
<evidence type="ECO:0000256" key="6">
    <source>
        <dbReference type="PROSITE-ProRule" id="PRU00236"/>
    </source>
</evidence>
<feature type="domain" description="Deacetylase sirtuin-type" evidence="7">
    <location>
        <begin position="18"/>
        <end position="317"/>
    </location>
</feature>
<reference evidence="8" key="1">
    <citation type="submission" date="2021-01" db="EMBL/GenBank/DDBJ databases">
        <authorList>
            <person name="Corre E."/>
            <person name="Pelletier E."/>
            <person name="Niang G."/>
            <person name="Scheremetjew M."/>
            <person name="Finn R."/>
            <person name="Kale V."/>
            <person name="Holt S."/>
            <person name="Cochrane G."/>
            <person name="Meng A."/>
            <person name="Brown T."/>
            <person name="Cohen L."/>
        </authorList>
    </citation>
    <scope>NUCLEOTIDE SEQUENCE</scope>
    <source>
        <strain evidence="8">B650</strain>
    </source>
</reference>
<feature type="binding site" evidence="6">
    <location>
        <position position="175"/>
    </location>
    <ligand>
        <name>Zn(2+)</name>
        <dbReference type="ChEBI" id="CHEBI:29105"/>
    </ligand>
</feature>
<dbReference type="PROSITE" id="PS50305">
    <property type="entry name" value="SIRTUIN"/>
    <property type="match status" value="1"/>
</dbReference>
<keyword evidence="3 6" id="KW-0479">Metal-binding</keyword>
<dbReference type="Pfam" id="PF02146">
    <property type="entry name" value="SIR2"/>
    <property type="match status" value="1"/>
</dbReference>
<keyword evidence="5" id="KW-0520">NAD</keyword>